<sequence length="149" mass="15827">MRRVDYRDLIGGVLITIAGAGAMYHSLTAFDLGTAARMGPGYFPALVGGLLMLCGIMILIPALLREGPMPIFELRPLFWISLSMLAFALLVLPFGLVPAIIAQTILAGISDSKLSWKQSLLLAGGLSAGATLVFKVGLGVILPTFAWPW</sequence>
<dbReference type="EMBL" id="SHKO01000003">
    <property type="protein sequence ID" value="RZT92890.1"/>
    <property type="molecule type" value="Genomic_DNA"/>
</dbReference>
<feature type="transmembrane region" description="Helical" evidence="1">
    <location>
        <begin position="9"/>
        <end position="30"/>
    </location>
</feature>
<dbReference type="Proteomes" id="UP000293398">
    <property type="component" value="Unassembled WGS sequence"/>
</dbReference>
<reference evidence="3 4" key="1">
    <citation type="submission" date="2019-02" db="EMBL/GenBank/DDBJ databases">
        <title>Genomic Encyclopedia of Type Strains, Phase IV (KMG-IV): sequencing the most valuable type-strain genomes for metagenomic binning, comparative biology and taxonomic classification.</title>
        <authorList>
            <person name="Goeker M."/>
        </authorList>
    </citation>
    <scope>NUCLEOTIDE SEQUENCE [LARGE SCALE GENOMIC DNA]</scope>
    <source>
        <strain evidence="3 4">DSM 23814</strain>
    </source>
</reference>
<gene>
    <name evidence="3" type="ORF">EV681_3651</name>
</gene>
<keyword evidence="1" id="KW-0472">Membrane</keyword>
<evidence type="ECO:0000313" key="4">
    <source>
        <dbReference type="Proteomes" id="UP000293398"/>
    </source>
</evidence>
<dbReference type="InterPro" id="IPR009936">
    <property type="entry name" value="DUF1468"/>
</dbReference>
<dbReference type="AlphaFoldDB" id="A0A4Q7VBB7"/>
<feature type="transmembrane region" description="Helical" evidence="1">
    <location>
        <begin position="42"/>
        <end position="64"/>
    </location>
</feature>
<name>A0A4Q7VBB7_9BURK</name>
<protein>
    <submittedName>
        <fullName evidence="3">Tripartite tricarboxylate transporter TctB family protein</fullName>
    </submittedName>
</protein>
<feature type="domain" description="DUF1468" evidence="2">
    <location>
        <begin position="10"/>
        <end position="143"/>
    </location>
</feature>
<feature type="transmembrane region" description="Helical" evidence="1">
    <location>
        <begin position="121"/>
        <end position="147"/>
    </location>
</feature>
<organism evidence="3 4">
    <name type="scientific">Advenella incenata</name>
    <dbReference type="NCBI Taxonomy" id="267800"/>
    <lineage>
        <taxon>Bacteria</taxon>
        <taxon>Pseudomonadati</taxon>
        <taxon>Pseudomonadota</taxon>
        <taxon>Betaproteobacteria</taxon>
        <taxon>Burkholderiales</taxon>
        <taxon>Alcaligenaceae</taxon>
    </lineage>
</organism>
<feature type="transmembrane region" description="Helical" evidence="1">
    <location>
        <begin position="76"/>
        <end position="101"/>
    </location>
</feature>
<dbReference type="OrthoDB" id="7029611at2"/>
<dbReference type="RefSeq" id="WP_130304761.1">
    <property type="nucleotide sequence ID" value="NZ_SHKO01000003.1"/>
</dbReference>
<evidence type="ECO:0000256" key="1">
    <source>
        <dbReference type="SAM" id="Phobius"/>
    </source>
</evidence>
<comment type="caution">
    <text evidence="3">The sequence shown here is derived from an EMBL/GenBank/DDBJ whole genome shotgun (WGS) entry which is preliminary data.</text>
</comment>
<keyword evidence="4" id="KW-1185">Reference proteome</keyword>
<evidence type="ECO:0000259" key="2">
    <source>
        <dbReference type="Pfam" id="PF07331"/>
    </source>
</evidence>
<accession>A0A4Q7VBB7</accession>
<evidence type="ECO:0000313" key="3">
    <source>
        <dbReference type="EMBL" id="RZT92890.1"/>
    </source>
</evidence>
<proteinExistence type="predicted"/>
<dbReference type="Pfam" id="PF07331">
    <property type="entry name" value="TctB"/>
    <property type="match status" value="1"/>
</dbReference>
<keyword evidence="1" id="KW-0812">Transmembrane</keyword>
<keyword evidence="1" id="KW-1133">Transmembrane helix</keyword>